<evidence type="ECO:0000313" key="3">
    <source>
        <dbReference type="Proteomes" id="UP000886893"/>
    </source>
</evidence>
<dbReference type="InterPro" id="IPR001584">
    <property type="entry name" value="Integrase_cat-core"/>
</dbReference>
<dbReference type="GO" id="GO:0003676">
    <property type="term" value="F:nucleic acid binding"/>
    <property type="evidence" value="ECO:0007669"/>
    <property type="project" value="InterPro"/>
</dbReference>
<gene>
    <name evidence="2" type="ORF">IAD04_04785</name>
</gene>
<dbReference type="PANTHER" id="PTHR46889:SF5">
    <property type="entry name" value="INTEGRASE PROTEIN"/>
    <property type="match status" value="1"/>
</dbReference>
<dbReference type="InterPro" id="IPR036397">
    <property type="entry name" value="RNaseH_sf"/>
</dbReference>
<dbReference type="GO" id="GO:0015074">
    <property type="term" value="P:DNA integration"/>
    <property type="evidence" value="ECO:0007669"/>
    <property type="project" value="InterPro"/>
</dbReference>
<dbReference type="Gene3D" id="3.30.420.10">
    <property type="entry name" value="Ribonuclease H-like superfamily/Ribonuclease H"/>
    <property type="match status" value="1"/>
</dbReference>
<reference evidence="2" key="1">
    <citation type="submission" date="2020-10" db="EMBL/GenBank/DDBJ databases">
        <authorList>
            <person name="Gilroy R."/>
        </authorList>
    </citation>
    <scope>NUCLEOTIDE SEQUENCE</scope>
    <source>
        <strain evidence="2">14508</strain>
    </source>
</reference>
<dbReference type="EMBL" id="DVKI01000148">
    <property type="protein sequence ID" value="HIT17668.1"/>
    <property type="molecule type" value="Genomic_DNA"/>
</dbReference>
<dbReference type="NCBIfam" id="NF033516">
    <property type="entry name" value="transpos_IS3"/>
    <property type="match status" value="1"/>
</dbReference>
<dbReference type="Pfam" id="PF00665">
    <property type="entry name" value="rve"/>
    <property type="match status" value="1"/>
</dbReference>
<name>A0A9D1GA60_9FIRM</name>
<dbReference type="PANTHER" id="PTHR46889">
    <property type="entry name" value="TRANSPOSASE INSF FOR INSERTION SEQUENCE IS3B-RELATED"/>
    <property type="match status" value="1"/>
</dbReference>
<evidence type="ECO:0000259" key="1">
    <source>
        <dbReference type="PROSITE" id="PS50994"/>
    </source>
</evidence>
<sequence>MHRFKESEFEIVYLLSSDFPIQKVCKIMNVNRSSFYKWRKRRMNPTERQKQREADIRLFKEYHDKYPTHGYRWLKAKIELDLGVIYSDNYSQRVCSYAGIRSVSKRFKRYRTSDKWKIYPNLLFADLTITSPYQIIVSDMTAFWVNNIYYELTLYMDLFNNEITTYSISEKRGDRMTYYNGLENLIKKKEAYKDLVTILHTDQGSVYASKSFNELAQLNNIIHSMSRPGTPTDNSNMEAINGWLKEELFNDFNIKDSNNIKNSIEEYIYFFNNERPAYALNYLTPKQFKDKYSV</sequence>
<dbReference type="Pfam" id="PF13333">
    <property type="entry name" value="rve_2"/>
    <property type="match status" value="1"/>
</dbReference>
<reference evidence="2" key="2">
    <citation type="journal article" date="2021" name="PeerJ">
        <title>Extensive microbial diversity within the chicken gut microbiome revealed by metagenomics and culture.</title>
        <authorList>
            <person name="Gilroy R."/>
            <person name="Ravi A."/>
            <person name="Getino M."/>
            <person name="Pursley I."/>
            <person name="Horton D.L."/>
            <person name="Alikhan N.F."/>
            <person name="Baker D."/>
            <person name="Gharbi K."/>
            <person name="Hall N."/>
            <person name="Watson M."/>
            <person name="Adriaenssens E.M."/>
            <person name="Foster-Nyarko E."/>
            <person name="Jarju S."/>
            <person name="Secka A."/>
            <person name="Antonio M."/>
            <person name="Oren A."/>
            <person name="Chaudhuri R.R."/>
            <person name="La Ragione R."/>
            <person name="Hildebrand F."/>
            <person name="Pallen M.J."/>
        </authorList>
    </citation>
    <scope>NUCLEOTIDE SEQUENCE</scope>
    <source>
        <strain evidence="2">14508</strain>
    </source>
</reference>
<dbReference type="PROSITE" id="PS50994">
    <property type="entry name" value="INTEGRASE"/>
    <property type="match status" value="1"/>
</dbReference>
<dbReference type="AlphaFoldDB" id="A0A9D1GA60"/>
<accession>A0A9D1GA60</accession>
<proteinExistence type="predicted"/>
<feature type="domain" description="Integrase catalytic" evidence="1">
    <location>
        <begin position="128"/>
        <end position="293"/>
    </location>
</feature>
<dbReference type="SUPFAM" id="SSF53098">
    <property type="entry name" value="Ribonuclease H-like"/>
    <property type="match status" value="1"/>
</dbReference>
<organism evidence="2 3">
    <name type="scientific">Candidatus Caccosoma faecigallinarum</name>
    <dbReference type="NCBI Taxonomy" id="2840720"/>
    <lineage>
        <taxon>Bacteria</taxon>
        <taxon>Bacillati</taxon>
        <taxon>Bacillota</taxon>
        <taxon>Bacillota incertae sedis</taxon>
        <taxon>Candidatus Caccosoma</taxon>
    </lineage>
</organism>
<dbReference type="InterPro" id="IPR050900">
    <property type="entry name" value="Transposase_IS3/IS150/IS904"/>
</dbReference>
<protein>
    <submittedName>
        <fullName evidence="2">IS3 family transposase</fullName>
    </submittedName>
</protein>
<dbReference type="Proteomes" id="UP000886893">
    <property type="component" value="Unassembled WGS sequence"/>
</dbReference>
<dbReference type="InterPro" id="IPR012337">
    <property type="entry name" value="RNaseH-like_sf"/>
</dbReference>
<evidence type="ECO:0000313" key="2">
    <source>
        <dbReference type="EMBL" id="HIT17668.1"/>
    </source>
</evidence>
<dbReference type="InterPro" id="IPR048020">
    <property type="entry name" value="Transpos_IS3"/>
</dbReference>
<comment type="caution">
    <text evidence="2">The sequence shown here is derived from an EMBL/GenBank/DDBJ whole genome shotgun (WGS) entry which is preliminary data.</text>
</comment>